<dbReference type="KEGG" id="tvl:FAZ95_25900"/>
<sequence length="295" mass="31539">MFVIFGASGKVGQTSAAALRRADQPVRAVVRNAAQGEPLARLGCEVVLGDLMDGDSVVRALDGAHSAQMLCPVARGDAEPADAMRRVVDTAAKALSAYPALHVVALSDYGAELDADTGITMVFHHLEAQFKQAVRHLTLLRSAEHVQNWARVMPVALATGVLPSFHQPVDRKFPMVSAHDVGVVAAQLLLERNTGHTARVVSIEGSHRYSPNDVAHALSEASHRDVVARALPRDQWTPTLLRAGLNANHAQLITDLYDATNAGRIDVENGVGERRFGATTPREVLAALMPALATR</sequence>
<accession>A0A4V1EI55</accession>
<keyword evidence="3" id="KW-1185">Reference proteome</keyword>
<dbReference type="SUPFAM" id="SSF51735">
    <property type="entry name" value="NAD(P)-binding Rossmann-fold domains"/>
    <property type="match status" value="1"/>
</dbReference>
<dbReference type="PANTHER" id="PTHR43162">
    <property type="match status" value="1"/>
</dbReference>
<dbReference type="OrthoDB" id="8945220at2"/>
<name>A0A4V1EI55_9BURK</name>
<dbReference type="Proteomes" id="UP000298656">
    <property type="component" value="Chromosome 2"/>
</dbReference>
<dbReference type="InterPro" id="IPR016040">
    <property type="entry name" value="NAD(P)-bd_dom"/>
</dbReference>
<gene>
    <name evidence="2" type="ORF">FAZ95_25900</name>
</gene>
<evidence type="ECO:0000313" key="3">
    <source>
        <dbReference type="Proteomes" id="UP000298656"/>
    </source>
</evidence>
<dbReference type="Pfam" id="PF13460">
    <property type="entry name" value="NAD_binding_10"/>
    <property type="match status" value="1"/>
</dbReference>
<evidence type="ECO:0000259" key="1">
    <source>
        <dbReference type="Pfam" id="PF13460"/>
    </source>
</evidence>
<organism evidence="2 3">
    <name type="scientific">Trinickia violacea</name>
    <dbReference type="NCBI Taxonomy" id="2571746"/>
    <lineage>
        <taxon>Bacteria</taxon>
        <taxon>Pseudomonadati</taxon>
        <taxon>Pseudomonadota</taxon>
        <taxon>Betaproteobacteria</taxon>
        <taxon>Burkholderiales</taxon>
        <taxon>Burkholderiaceae</taxon>
        <taxon>Trinickia</taxon>
    </lineage>
</organism>
<dbReference type="PANTHER" id="PTHR43162:SF1">
    <property type="entry name" value="PRESTALK A DIFFERENTIATION PROTEIN A"/>
    <property type="match status" value="1"/>
</dbReference>
<protein>
    <submittedName>
        <fullName evidence="2">NmrA family transcriptional regulator</fullName>
    </submittedName>
</protein>
<dbReference type="Gene3D" id="3.90.25.10">
    <property type="entry name" value="UDP-galactose 4-epimerase, domain 1"/>
    <property type="match status" value="1"/>
</dbReference>
<dbReference type="InterPro" id="IPR051604">
    <property type="entry name" value="Ergot_Alk_Oxidoreductase"/>
</dbReference>
<dbReference type="EMBL" id="CP040078">
    <property type="protein sequence ID" value="QCP52590.1"/>
    <property type="molecule type" value="Genomic_DNA"/>
</dbReference>
<feature type="domain" description="NAD(P)-binding" evidence="1">
    <location>
        <begin position="6"/>
        <end position="160"/>
    </location>
</feature>
<reference evidence="2 3" key="1">
    <citation type="submission" date="2019-05" db="EMBL/GenBank/DDBJ databases">
        <title>Burkholderia sp. DHOD12, isolated from subtropical forest soil.</title>
        <authorList>
            <person name="Gao Z.-H."/>
            <person name="Qiu L.-H."/>
        </authorList>
    </citation>
    <scope>NUCLEOTIDE SEQUENCE [LARGE SCALE GENOMIC DNA]</scope>
    <source>
        <strain evidence="2 3">DHOD12</strain>
    </source>
</reference>
<proteinExistence type="predicted"/>
<dbReference type="RefSeq" id="WP_137335361.1">
    <property type="nucleotide sequence ID" value="NZ_CP040078.1"/>
</dbReference>
<dbReference type="Gene3D" id="3.40.50.720">
    <property type="entry name" value="NAD(P)-binding Rossmann-like Domain"/>
    <property type="match status" value="1"/>
</dbReference>
<dbReference type="InterPro" id="IPR036291">
    <property type="entry name" value="NAD(P)-bd_dom_sf"/>
</dbReference>
<evidence type="ECO:0000313" key="2">
    <source>
        <dbReference type="EMBL" id="QCP52590.1"/>
    </source>
</evidence>
<dbReference type="AlphaFoldDB" id="A0A4V1EI55"/>